<organism evidence="1 2">
    <name type="scientific">Zarea fungicola</name>
    <dbReference type="NCBI Taxonomy" id="93591"/>
    <lineage>
        <taxon>Eukaryota</taxon>
        <taxon>Fungi</taxon>
        <taxon>Dikarya</taxon>
        <taxon>Ascomycota</taxon>
        <taxon>Pezizomycotina</taxon>
        <taxon>Sordariomycetes</taxon>
        <taxon>Hypocreomycetidae</taxon>
        <taxon>Hypocreales</taxon>
        <taxon>Cordycipitaceae</taxon>
        <taxon>Zarea</taxon>
    </lineage>
</organism>
<protein>
    <submittedName>
        <fullName evidence="1">Uncharacterized protein</fullName>
    </submittedName>
</protein>
<dbReference type="EMBL" id="JANJQO010000858">
    <property type="protein sequence ID" value="KAJ2974223.1"/>
    <property type="molecule type" value="Genomic_DNA"/>
</dbReference>
<evidence type="ECO:0000313" key="2">
    <source>
        <dbReference type="Proteomes" id="UP001143910"/>
    </source>
</evidence>
<gene>
    <name evidence="1" type="ORF">NQ176_g6168</name>
</gene>
<sequence length="435" mass="45727">MASQNQSQFEHVKVITADTLIPGKGQPISSGAIAYQGKRIIFAGPKHSLPAEYQSVKSAHFHVIMPGLWDCHVHFLGSPRFSFDTLLSTPLVLVGARSAHDASQIINAGFTSVREMGGHGVHLATAIEEGVVIGPNIYPACCLISQTGGHADAHNVPVNVFCEAVSKGQPFCVCDGVDECIKGVRTQLRHGAKVIKICASGGVVSSRDNPNHQQFSVAEMRVMVEEAARADRIVGAHCHGKAGIMAALEAGVKTIEHGTYLDDEAIQALIEYDAILVPTRSAITAALQLKGAFDPDSYAKLAAIVPQHLEAYGKAIRAGVRIALGTDFGVSTPGTVLSHGNNGRELLHAVEAGMTPLQAIEAATANAPATLGPQAPLSGQLLAGYDADFIALSKNPAEDINVLSDTTNITHVWKGGKLLKSPEAPVHSSSEHKGI</sequence>
<accession>A0ACC1N6Z8</accession>
<keyword evidence="2" id="KW-1185">Reference proteome</keyword>
<reference evidence="1" key="1">
    <citation type="submission" date="2022-08" db="EMBL/GenBank/DDBJ databases">
        <title>Genome Sequence of Lecanicillium fungicola.</title>
        <authorList>
            <person name="Buettner E."/>
        </authorList>
    </citation>
    <scope>NUCLEOTIDE SEQUENCE</scope>
    <source>
        <strain evidence="1">Babe33</strain>
    </source>
</reference>
<evidence type="ECO:0000313" key="1">
    <source>
        <dbReference type="EMBL" id="KAJ2974223.1"/>
    </source>
</evidence>
<dbReference type="Proteomes" id="UP001143910">
    <property type="component" value="Unassembled WGS sequence"/>
</dbReference>
<comment type="caution">
    <text evidence="1">The sequence shown here is derived from an EMBL/GenBank/DDBJ whole genome shotgun (WGS) entry which is preliminary data.</text>
</comment>
<proteinExistence type="predicted"/>
<name>A0ACC1N6Z8_9HYPO</name>